<sequence length="551" mass="59267">MAVEADDVGTTNASSVEQRYRQLLEHSPYPMCVHADGRVVYVNPAGVRDINANSADDVVGRMITDFVDAESIAPMLSRIAALHEEGDSSPPSEAVMRRLDGSPLEVEVVSVLTNWNGKPAYQVIFRDLTMQKAAEESLRYQAALVTHATDAIIATTLDGAVTSWNPAAEAIYGRSAKHALGLPINEAVGAAIDPAAVIAGGGVRHGVHRAANGTALIVRVSAAAMGENGYVLVCSDQTALRRAERRFQTVVDSLVEGVVVLDSNGQPEWINPAARRILGLASSRVLERDVDPSVVFPLYDSDGASLDNWHQFFVRGLKSGLANPHDIVGFDRADGTRRWLSVSTRLLDPSETGQQALLASFTDITDQRDAQLQLRHQAHHDSLTGLPNRAYAEAQATEALLEDPPTLAAVMFIDLDNIKTVNDAFGHHTGDTVIKAAAQRLRATLRSEDLIARHGGDEFVALLFGNADHTALKRLAERLHAALATPLDVSGISCSLTASIGVTEVRPGDRRDAAEILRDADAAMYKAKAHRATTHFLSSPSGTDPRLRVHK</sequence>
<organism evidence="4 5">
    <name type="scientific">Mycolicibacterium rhodesiae (strain NBB3)</name>
    <name type="common">Mycobacterium rhodesiae</name>
    <dbReference type="NCBI Taxonomy" id="710685"/>
    <lineage>
        <taxon>Bacteria</taxon>
        <taxon>Bacillati</taxon>
        <taxon>Actinomycetota</taxon>
        <taxon>Actinomycetes</taxon>
        <taxon>Mycobacteriales</taxon>
        <taxon>Mycobacteriaceae</taxon>
        <taxon>Mycolicibacterium</taxon>
    </lineage>
</organism>
<dbReference type="SUPFAM" id="SSF55785">
    <property type="entry name" value="PYP-like sensor domain (PAS domain)"/>
    <property type="match status" value="3"/>
</dbReference>
<dbReference type="PATRIC" id="fig|710685.3.peg.6115"/>
<feature type="domain" description="PAC" evidence="2">
    <location>
        <begin position="323"/>
        <end position="376"/>
    </location>
</feature>
<dbReference type="Pfam" id="PF00989">
    <property type="entry name" value="PAS"/>
    <property type="match status" value="1"/>
</dbReference>
<dbReference type="SUPFAM" id="SSF55073">
    <property type="entry name" value="Nucleotide cyclase"/>
    <property type="match status" value="1"/>
</dbReference>
<feature type="domain" description="PAS" evidence="1">
    <location>
        <begin position="243"/>
        <end position="302"/>
    </location>
</feature>
<dbReference type="RefSeq" id="WP_014214287.1">
    <property type="nucleotide sequence ID" value="NC_016604.1"/>
</dbReference>
<proteinExistence type="predicted"/>
<dbReference type="PROSITE" id="PS50887">
    <property type="entry name" value="GGDEF"/>
    <property type="match status" value="1"/>
</dbReference>
<dbReference type="Pfam" id="PF13188">
    <property type="entry name" value="PAS_8"/>
    <property type="match status" value="1"/>
</dbReference>
<dbReference type="Proteomes" id="UP000005442">
    <property type="component" value="Chromosome"/>
</dbReference>
<protein>
    <submittedName>
        <fullName evidence="4">PAS domain S-box/diguanylate cyclase (GGDEF) domain-containing protein</fullName>
    </submittedName>
</protein>
<dbReference type="InterPro" id="IPR000160">
    <property type="entry name" value="GGDEF_dom"/>
</dbReference>
<dbReference type="eggNOG" id="COG5000">
    <property type="taxonomic scope" value="Bacteria"/>
</dbReference>
<accession>G8RSL7</accession>
<dbReference type="Gene3D" id="3.30.70.270">
    <property type="match status" value="1"/>
</dbReference>
<dbReference type="InterPro" id="IPR043128">
    <property type="entry name" value="Rev_trsase/Diguanyl_cyclase"/>
</dbReference>
<dbReference type="InterPro" id="IPR000014">
    <property type="entry name" value="PAS"/>
</dbReference>
<dbReference type="HOGENOM" id="CLU_000445_11_4_11"/>
<evidence type="ECO:0000313" key="4">
    <source>
        <dbReference type="EMBL" id="AEV76550.1"/>
    </source>
</evidence>
<dbReference type="CDD" id="cd00130">
    <property type="entry name" value="PAS"/>
    <property type="match status" value="3"/>
</dbReference>
<dbReference type="PANTHER" id="PTHR44757">
    <property type="entry name" value="DIGUANYLATE CYCLASE DGCP"/>
    <property type="match status" value="1"/>
</dbReference>
<gene>
    <name evidence="4" type="ordered locus">MycrhN_6089</name>
</gene>
<dbReference type="OrthoDB" id="23692at2"/>
<feature type="domain" description="GGDEF" evidence="3">
    <location>
        <begin position="406"/>
        <end position="540"/>
    </location>
</feature>
<dbReference type="PROSITE" id="PS50113">
    <property type="entry name" value="PAC"/>
    <property type="match status" value="1"/>
</dbReference>
<dbReference type="InterPro" id="IPR052155">
    <property type="entry name" value="Biofilm_reg_signaling"/>
</dbReference>
<keyword evidence="5" id="KW-1185">Reference proteome</keyword>
<dbReference type="PROSITE" id="PS50112">
    <property type="entry name" value="PAS"/>
    <property type="match status" value="2"/>
</dbReference>
<reference evidence="4 5" key="1">
    <citation type="submission" date="2011-12" db="EMBL/GenBank/DDBJ databases">
        <title>Complete sequence of Mycobacterium rhodesiae NBB3.</title>
        <authorList>
            <consortium name="US DOE Joint Genome Institute"/>
            <person name="Lucas S."/>
            <person name="Han J."/>
            <person name="Lapidus A."/>
            <person name="Cheng J.-F."/>
            <person name="Goodwin L."/>
            <person name="Pitluck S."/>
            <person name="Peters L."/>
            <person name="Mikhailova N."/>
            <person name="Gu W."/>
            <person name="Detter J.C."/>
            <person name="Han C."/>
            <person name="Tapia R."/>
            <person name="Land M."/>
            <person name="Hauser L."/>
            <person name="Kyrpides N."/>
            <person name="Ivanova N."/>
            <person name="Pagani I."/>
            <person name="Mattes T."/>
            <person name="Holmes A."/>
            <person name="Rutledge P."/>
            <person name="Paulsen I."/>
            <person name="Coleman N."/>
            <person name="Woyke T."/>
        </authorList>
    </citation>
    <scope>NUCLEOTIDE SEQUENCE [LARGE SCALE GENOMIC DNA]</scope>
    <source>
        <strain evidence="4 5">NBB3</strain>
    </source>
</reference>
<evidence type="ECO:0000259" key="1">
    <source>
        <dbReference type="PROSITE" id="PS50112"/>
    </source>
</evidence>
<dbReference type="InterPro" id="IPR013767">
    <property type="entry name" value="PAS_fold"/>
</dbReference>
<feature type="domain" description="PAS" evidence="1">
    <location>
        <begin position="137"/>
        <end position="181"/>
    </location>
</feature>
<dbReference type="GO" id="GO:0006355">
    <property type="term" value="P:regulation of DNA-templated transcription"/>
    <property type="evidence" value="ECO:0007669"/>
    <property type="project" value="InterPro"/>
</dbReference>
<dbReference type="SMART" id="SM00091">
    <property type="entry name" value="PAS"/>
    <property type="match status" value="3"/>
</dbReference>
<dbReference type="InterPro" id="IPR000700">
    <property type="entry name" value="PAS-assoc_C"/>
</dbReference>
<dbReference type="eggNOG" id="COG2199">
    <property type="taxonomic scope" value="Bacteria"/>
</dbReference>
<dbReference type="InterPro" id="IPR035965">
    <property type="entry name" value="PAS-like_dom_sf"/>
</dbReference>
<dbReference type="Pfam" id="PF00990">
    <property type="entry name" value="GGDEF"/>
    <property type="match status" value="1"/>
</dbReference>
<dbReference type="KEGG" id="mrh:MycrhN_6089"/>
<name>G8RSL7_MYCRN</name>
<dbReference type="STRING" id="710685.MycrhN_6089"/>
<dbReference type="PANTHER" id="PTHR44757:SF2">
    <property type="entry name" value="BIOFILM ARCHITECTURE MAINTENANCE PROTEIN MBAA"/>
    <property type="match status" value="1"/>
</dbReference>
<evidence type="ECO:0000313" key="5">
    <source>
        <dbReference type="Proteomes" id="UP000005442"/>
    </source>
</evidence>
<dbReference type="CDD" id="cd01949">
    <property type="entry name" value="GGDEF"/>
    <property type="match status" value="1"/>
</dbReference>
<dbReference type="SMART" id="SM00267">
    <property type="entry name" value="GGDEF"/>
    <property type="match status" value="1"/>
</dbReference>
<dbReference type="Gene3D" id="3.30.450.20">
    <property type="entry name" value="PAS domain"/>
    <property type="match status" value="3"/>
</dbReference>
<dbReference type="AlphaFoldDB" id="G8RSL7"/>
<dbReference type="NCBIfam" id="TIGR00229">
    <property type="entry name" value="sensory_box"/>
    <property type="match status" value="3"/>
</dbReference>
<evidence type="ECO:0000259" key="3">
    <source>
        <dbReference type="PROSITE" id="PS50887"/>
    </source>
</evidence>
<dbReference type="NCBIfam" id="TIGR00254">
    <property type="entry name" value="GGDEF"/>
    <property type="match status" value="1"/>
</dbReference>
<dbReference type="EMBL" id="CP003169">
    <property type="protein sequence ID" value="AEV76550.1"/>
    <property type="molecule type" value="Genomic_DNA"/>
</dbReference>
<evidence type="ECO:0000259" key="2">
    <source>
        <dbReference type="PROSITE" id="PS50113"/>
    </source>
</evidence>
<dbReference type="InterPro" id="IPR029787">
    <property type="entry name" value="Nucleotide_cyclase"/>
</dbReference>
<dbReference type="Pfam" id="PF13426">
    <property type="entry name" value="PAS_9"/>
    <property type="match status" value="1"/>
</dbReference>